<dbReference type="InterPro" id="IPR038565">
    <property type="entry name" value="CLIP_sf"/>
</dbReference>
<feature type="signal peptide" evidence="6">
    <location>
        <begin position="1"/>
        <end position="19"/>
    </location>
</feature>
<protein>
    <recommendedName>
        <fullName evidence="7">Clip domain-containing protein</fullName>
    </recommendedName>
</protein>
<keyword evidence="4" id="KW-0720">Serine protease</keyword>
<evidence type="ECO:0000313" key="8">
    <source>
        <dbReference type="EMBL" id="KAF2900992.1"/>
    </source>
</evidence>
<accession>A0A8K0DCE3</accession>
<evidence type="ECO:0000256" key="5">
    <source>
        <dbReference type="ARBA" id="ARBA00023157"/>
    </source>
</evidence>
<keyword evidence="1" id="KW-0645">Protease</keyword>
<evidence type="ECO:0000256" key="4">
    <source>
        <dbReference type="ARBA" id="ARBA00022825"/>
    </source>
</evidence>
<keyword evidence="9" id="KW-1185">Reference proteome</keyword>
<evidence type="ECO:0000256" key="6">
    <source>
        <dbReference type="SAM" id="SignalP"/>
    </source>
</evidence>
<feature type="chain" id="PRO_5035465689" description="Clip domain-containing protein" evidence="6">
    <location>
        <begin position="20"/>
        <end position="102"/>
    </location>
</feature>
<name>A0A8K0DCE3_IGNLU</name>
<evidence type="ECO:0000256" key="3">
    <source>
        <dbReference type="ARBA" id="ARBA00022801"/>
    </source>
</evidence>
<reference evidence="8" key="1">
    <citation type="submission" date="2019-08" db="EMBL/GenBank/DDBJ databases">
        <title>The genome of the North American firefly Photinus pyralis.</title>
        <authorList>
            <consortium name="Photinus pyralis genome working group"/>
            <person name="Fallon T.R."/>
            <person name="Sander Lower S.E."/>
            <person name="Weng J.-K."/>
        </authorList>
    </citation>
    <scope>NUCLEOTIDE SEQUENCE</scope>
    <source>
        <strain evidence="8">TRF0915ILg1</strain>
        <tissue evidence="8">Whole body</tissue>
    </source>
</reference>
<keyword evidence="2 6" id="KW-0732">Signal</keyword>
<dbReference type="PROSITE" id="PS51888">
    <property type="entry name" value="CLIP"/>
    <property type="match status" value="1"/>
</dbReference>
<dbReference type="GO" id="GO:0008236">
    <property type="term" value="F:serine-type peptidase activity"/>
    <property type="evidence" value="ECO:0007669"/>
    <property type="project" value="UniProtKB-KW"/>
</dbReference>
<proteinExistence type="predicted"/>
<evidence type="ECO:0000313" key="9">
    <source>
        <dbReference type="Proteomes" id="UP000801492"/>
    </source>
</evidence>
<evidence type="ECO:0000256" key="1">
    <source>
        <dbReference type="ARBA" id="ARBA00022670"/>
    </source>
</evidence>
<evidence type="ECO:0000256" key="2">
    <source>
        <dbReference type="ARBA" id="ARBA00022729"/>
    </source>
</evidence>
<keyword evidence="3" id="KW-0378">Hydrolase</keyword>
<comment type="caution">
    <text evidence="8">The sequence shown here is derived from an EMBL/GenBank/DDBJ whole genome shotgun (WGS) entry which is preliminary data.</text>
</comment>
<feature type="domain" description="Clip" evidence="7">
    <location>
        <begin position="23"/>
        <end position="67"/>
    </location>
</feature>
<gene>
    <name evidence="8" type="ORF">ILUMI_05194</name>
</gene>
<dbReference type="InterPro" id="IPR022700">
    <property type="entry name" value="CLIP"/>
</dbReference>
<dbReference type="AlphaFoldDB" id="A0A8K0DCE3"/>
<dbReference type="Proteomes" id="UP000801492">
    <property type="component" value="Unassembled WGS sequence"/>
</dbReference>
<dbReference type="Gene3D" id="3.30.1640.30">
    <property type="match status" value="1"/>
</dbReference>
<keyword evidence="5" id="KW-1015">Disulfide bond</keyword>
<evidence type="ECO:0000259" key="7">
    <source>
        <dbReference type="PROSITE" id="PS51888"/>
    </source>
</evidence>
<dbReference type="SMART" id="SM00680">
    <property type="entry name" value="CLIP"/>
    <property type="match status" value="1"/>
</dbReference>
<dbReference type="EMBL" id="VTPC01001914">
    <property type="protein sequence ID" value="KAF2900992.1"/>
    <property type="molecule type" value="Genomic_DNA"/>
</dbReference>
<organism evidence="8 9">
    <name type="scientific">Ignelater luminosus</name>
    <name type="common">Cucubano</name>
    <name type="synonym">Pyrophorus luminosus</name>
    <dbReference type="NCBI Taxonomy" id="2038154"/>
    <lineage>
        <taxon>Eukaryota</taxon>
        <taxon>Metazoa</taxon>
        <taxon>Ecdysozoa</taxon>
        <taxon>Arthropoda</taxon>
        <taxon>Hexapoda</taxon>
        <taxon>Insecta</taxon>
        <taxon>Pterygota</taxon>
        <taxon>Neoptera</taxon>
        <taxon>Endopterygota</taxon>
        <taxon>Coleoptera</taxon>
        <taxon>Polyphaga</taxon>
        <taxon>Elateriformia</taxon>
        <taxon>Elateroidea</taxon>
        <taxon>Elateridae</taxon>
        <taxon>Agrypninae</taxon>
        <taxon>Pyrophorini</taxon>
        <taxon>Ignelater</taxon>
    </lineage>
</organism>
<dbReference type="OrthoDB" id="8120504at2759"/>
<dbReference type="GO" id="GO:0006508">
    <property type="term" value="P:proteolysis"/>
    <property type="evidence" value="ECO:0007669"/>
    <property type="project" value="UniProtKB-KW"/>
</dbReference>
<sequence length="102" mass="11048">MFNTCYLLILYLIVINIEAQGEICSLPTGGEGQCIPLSSCISLLKTLAGGGRPQPCGFQGILPLVCCPTGVTREPIKQSKSTKRTLILTTSCFFSRKLLLIR</sequence>